<evidence type="ECO:0000313" key="3">
    <source>
        <dbReference type="Proteomes" id="UP000617734"/>
    </source>
</evidence>
<keyword evidence="3" id="KW-1185">Reference proteome</keyword>
<reference evidence="2" key="1">
    <citation type="journal article" date="2014" name="Int. J. Syst. Evol. Microbiol.">
        <title>Complete genome sequence of Corynebacterium casei LMG S-19264T (=DSM 44701T), isolated from a smear-ripened cheese.</title>
        <authorList>
            <consortium name="US DOE Joint Genome Institute (JGI-PGF)"/>
            <person name="Walter F."/>
            <person name="Albersmeier A."/>
            <person name="Kalinowski J."/>
            <person name="Ruckert C."/>
        </authorList>
    </citation>
    <scope>NUCLEOTIDE SEQUENCE</scope>
    <source>
        <strain evidence="2">JCM 4646</strain>
    </source>
</reference>
<organism evidence="2 3">
    <name type="scientific">Kitasatospora indigofera</name>
    <dbReference type="NCBI Taxonomy" id="67307"/>
    <lineage>
        <taxon>Bacteria</taxon>
        <taxon>Bacillati</taxon>
        <taxon>Actinomycetota</taxon>
        <taxon>Actinomycetes</taxon>
        <taxon>Kitasatosporales</taxon>
        <taxon>Streptomycetaceae</taxon>
        <taxon>Kitasatospora</taxon>
    </lineage>
</organism>
<name>A0A919GAV9_9ACTN</name>
<sequence>MSQPSTETPSAEHLSDHDAARFRTLLSGLERSLEADRRSAEGRATDGASSGE</sequence>
<gene>
    <name evidence="2" type="ORF">GCM10018781_64020</name>
</gene>
<dbReference type="EMBL" id="BNBO01000052">
    <property type="protein sequence ID" value="GHH81412.1"/>
    <property type="molecule type" value="Genomic_DNA"/>
</dbReference>
<accession>A0A919GAV9</accession>
<feature type="compositionally biased region" description="Basic and acidic residues" evidence="1">
    <location>
        <begin position="31"/>
        <end position="44"/>
    </location>
</feature>
<evidence type="ECO:0000256" key="1">
    <source>
        <dbReference type="SAM" id="MobiDB-lite"/>
    </source>
</evidence>
<feature type="region of interest" description="Disordered" evidence="1">
    <location>
        <begin position="31"/>
        <end position="52"/>
    </location>
</feature>
<dbReference type="AlphaFoldDB" id="A0A919GAV9"/>
<dbReference type="Proteomes" id="UP000617734">
    <property type="component" value="Unassembled WGS sequence"/>
</dbReference>
<dbReference type="GeneID" id="95356700"/>
<comment type="caution">
    <text evidence="2">The sequence shown here is derived from an EMBL/GenBank/DDBJ whole genome shotgun (WGS) entry which is preliminary data.</text>
</comment>
<reference evidence="2" key="2">
    <citation type="submission" date="2020-09" db="EMBL/GenBank/DDBJ databases">
        <authorList>
            <person name="Sun Q."/>
            <person name="Ohkuma M."/>
        </authorList>
    </citation>
    <scope>NUCLEOTIDE SEQUENCE</scope>
    <source>
        <strain evidence="2">JCM 4646</strain>
    </source>
</reference>
<proteinExistence type="predicted"/>
<dbReference type="RefSeq" id="WP_190214408.1">
    <property type="nucleotide sequence ID" value="NZ_BNBO01000052.1"/>
</dbReference>
<evidence type="ECO:0000313" key="2">
    <source>
        <dbReference type="EMBL" id="GHH81412.1"/>
    </source>
</evidence>
<protein>
    <submittedName>
        <fullName evidence="2">Uncharacterized protein</fullName>
    </submittedName>
</protein>